<evidence type="ECO:0000313" key="2">
    <source>
        <dbReference type="Proteomes" id="UP000029121"/>
    </source>
</evidence>
<dbReference type="OrthoDB" id="10438012at2759"/>
<accession>R0G865</accession>
<dbReference type="Proteomes" id="UP000029121">
    <property type="component" value="Unassembled WGS sequence"/>
</dbReference>
<name>R0G865_9BRAS</name>
<gene>
    <name evidence="1" type="ORF">CARUB_v10014902mg</name>
</gene>
<sequence length="133" mass="15039">LVGFNKNKQDLNIEMTKAMVTLAFIFAIVFNVVSPTIAEIVEKGNLNPLSEGDIVLATYEDEQVAPRRFGPWIRQTIFSIRDPPGYCVRENEGISCADCNDYCSFPRGSGGYGQCEWKVWNRVCTCHYRCAPY</sequence>
<proteinExistence type="predicted"/>
<reference evidence="2" key="1">
    <citation type="journal article" date="2013" name="Nat. Genet.">
        <title>The Capsella rubella genome and the genomic consequences of rapid mating system evolution.</title>
        <authorList>
            <person name="Slotte T."/>
            <person name="Hazzouri K.M."/>
            <person name="Agren J.A."/>
            <person name="Koenig D."/>
            <person name="Maumus F."/>
            <person name="Guo Y.L."/>
            <person name="Steige K."/>
            <person name="Platts A.E."/>
            <person name="Escobar J.S."/>
            <person name="Newman L.K."/>
            <person name="Wang W."/>
            <person name="Mandakova T."/>
            <person name="Vello E."/>
            <person name="Smith L.M."/>
            <person name="Henz S.R."/>
            <person name="Steffen J."/>
            <person name="Takuno S."/>
            <person name="Brandvain Y."/>
            <person name="Coop G."/>
            <person name="Andolfatto P."/>
            <person name="Hu T.T."/>
            <person name="Blanchette M."/>
            <person name="Clark R.M."/>
            <person name="Quesneville H."/>
            <person name="Nordborg M."/>
            <person name="Gaut B.S."/>
            <person name="Lysak M.A."/>
            <person name="Jenkins J."/>
            <person name="Grimwood J."/>
            <person name="Chapman J."/>
            <person name="Prochnik S."/>
            <person name="Shu S."/>
            <person name="Rokhsar D."/>
            <person name="Schmutz J."/>
            <person name="Weigel D."/>
            <person name="Wright S.I."/>
        </authorList>
    </citation>
    <scope>NUCLEOTIDE SEQUENCE [LARGE SCALE GENOMIC DNA]</scope>
    <source>
        <strain evidence="2">cv. Monte Gargano</strain>
    </source>
</reference>
<feature type="non-terminal residue" evidence="1">
    <location>
        <position position="1"/>
    </location>
</feature>
<evidence type="ECO:0000313" key="1">
    <source>
        <dbReference type="EMBL" id="EOA31696.1"/>
    </source>
</evidence>
<dbReference type="EMBL" id="KB870807">
    <property type="protein sequence ID" value="EOA31696.1"/>
    <property type="molecule type" value="Genomic_DNA"/>
</dbReference>
<dbReference type="AlphaFoldDB" id="R0G865"/>
<dbReference type="KEGG" id="crb:17890655"/>
<organism evidence="1 2">
    <name type="scientific">Capsella rubella</name>
    <dbReference type="NCBI Taxonomy" id="81985"/>
    <lineage>
        <taxon>Eukaryota</taxon>
        <taxon>Viridiplantae</taxon>
        <taxon>Streptophyta</taxon>
        <taxon>Embryophyta</taxon>
        <taxon>Tracheophyta</taxon>
        <taxon>Spermatophyta</taxon>
        <taxon>Magnoliopsida</taxon>
        <taxon>eudicotyledons</taxon>
        <taxon>Gunneridae</taxon>
        <taxon>Pentapetalae</taxon>
        <taxon>rosids</taxon>
        <taxon>malvids</taxon>
        <taxon>Brassicales</taxon>
        <taxon>Brassicaceae</taxon>
        <taxon>Camelineae</taxon>
        <taxon>Capsella</taxon>
    </lineage>
</organism>
<protein>
    <submittedName>
        <fullName evidence="1">Uncharacterized protein</fullName>
    </submittedName>
</protein>
<keyword evidence="2" id="KW-1185">Reference proteome</keyword>